<dbReference type="PANTHER" id="PTHR12428">
    <property type="entry name" value="OXA1"/>
    <property type="match status" value="1"/>
</dbReference>
<keyword evidence="7 13" id="KW-0653">Protein transport</keyword>
<dbReference type="PRINTS" id="PR01900">
    <property type="entry name" value="YIDCPROTEIN"/>
</dbReference>
<feature type="transmembrane region" description="Helical" evidence="13">
    <location>
        <begin position="355"/>
        <end position="384"/>
    </location>
</feature>
<keyword evidence="6 13" id="KW-0812">Transmembrane</keyword>
<dbReference type="OrthoDB" id="9780552at2"/>
<feature type="compositionally biased region" description="Polar residues" evidence="14">
    <location>
        <begin position="43"/>
        <end position="58"/>
    </location>
</feature>
<evidence type="ECO:0000256" key="1">
    <source>
        <dbReference type="ARBA" id="ARBA00004429"/>
    </source>
</evidence>
<evidence type="ECO:0000259" key="16">
    <source>
        <dbReference type="Pfam" id="PF14849"/>
    </source>
</evidence>
<dbReference type="Proteomes" id="UP000245790">
    <property type="component" value="Unassembled WGS sequence"/>
</dbReference>
<dbReference type="NCBIfam" id="NF002353">
    <property type="entry name" value="PRK01318.1-4"/>
    <property type="match status" value="1"/>
</dbReference>
<dbReference type="GO" id="GO:0015031">
    <property type="term" value="P:protein transport"/>
    <property type="evidence" value="ECO:0007669"/>
    <property type="project" value="UniProtKB-KW"/>
</dbReference>
<feature type="compositionally biased region" description="Polar residues" evidence="14">
    <location>
        <begin position="67"/>
        <end position="81"/>
    </location>
</feature>
<evidence type="ECO:0000256" key="5">
    <source>
        <dbReference type="ARBA" id="ARBA00022475"/>
    </source>
</evidence>
<keyword evidence="10 13" id="KW-0143">Chaperone</keyword>
<dbReference type="CDD" id="cd20070">
    <property type="entry name" value="5TM_YidC_Alb3"/>
    <property type="match status" value="1"/>
</dbReference>
<dbReference type="InterPro" id="IPR028053">
    <property type="entry name" value="Membr_insert_YidC_N"/>
</dbReference>
<evidence type="ECO:0000256" key="14">
    <source>
        <dbReference type="SAM" id="MobiDB-lite"/>
    </source>
</evidence>
<evidence type="ECO:0000313" key="18">
    <source>
        <dbReference type="Proteomes" id="UP000245790"/>
    </source>
</evidence>
<feature type="region of interest" description="Disordered" evidence="14">
    <location>
        <begin position="29"/>
        <end position="81"/>
    </location>
</feature>
<keyword evidence="4 13" id="KW-0813">Transport</keyword>
<dbReference type="InterPro" id="IPR038221">
    <property type="entry name" value="YidC_periplasmic_sf"/>
</dbReference>
<evidence type="ECO:0000256" key="6">
    <source>
        <dbReference type="ARBA" id="ARBA00022692"/>
    </source>
</evidence>
<feature type="transmembrane region" description="Helical" evidence="13">
    <location>
        <begin position="513"/>
        <end position="535"/>
    </location>
</feature>
<protein>
    <recommendedName>
        <fullName evidence="3 13">Membrane protein insertase YidC</fullName>
    </recommendedName>
    <alternativeName>
        <fullName evidence="12 13">Foldase YidC</fullName>
    </alternativeName>
    <alternativeName>
        <fullName evidence="11 13">Membrane integrase YidC</fullName>
    </alternativeName>
    <alternativeName>
        <fullName evidence="13">Membrane protein YidC</fullName>
    </alternativeName>
</protein>
<evidence type="ECO:0000256" key="13">
    <source>
        <dbReference type="HAMAP-Rule" id="MF_01810"/>
    </source>
</evidence>
<dbReference type="AlphaFoldDB" id="A0A316FFC6"/>
<feature type="domain" description="Membrane insertase YidC/Oxa/ALB C-terminal" evidence="15">
    <location>
        <begin position="369"/>
        <end position="549"/>
    </location>
</feature>
<keyword evidence="18" id="KW-1185">Reference proteome</keyword>
<evidence type="ECO:0000256" key="8">
    <source>
        <dbReference type="ARBA" id="ARBA00022989"/>
    </source>
</evidence>
<keyword evidence="5 13" id="KW-1003">Cell membrane</keyword>
<accession>A0A316FFC6</accession>
<evidence type="ECO:0000256" key="7">
    <source>
        <dbReference type="ARBA" id="ARBA00022927"/>
    </source>
</evidence>
<evidence type="ECO:0000256" key="4">
    <source>
        <dbReference type="ARBA" id="ARBA00022448"/>
    </source>
</evidence>
<comment type="subcellular location">
    <subcellularLocation>
        <location evidence="1">Cell inner membrane</location>
        <topology evidence="1">Multi-pass membrane protein</topology>
    </subcellularLocation>
    <subcellularLocation>
        <location evidence="13">Cell membrane</location>
        <topology evidence="13">Multi-pass membrane protein</topology>
    </subcellularLocation>
</comment>
<dbReference type="NCBIfam" id="TIGR03592">
    <property type="entry name" value="yidC_oxa1_cterm"/>
    <property type="match status" value="1"/>
</dbReference>
<sequence length="560" mass="63939">MESSRGILLLALAFVTFLMYQQWQEDYAPKPPVQSDVAAESAAISQNESGIPSQTYQPDSSSDSDIPQATPTEQPVTHNQSETITLKNNVLELNIDTHGGDVVLARLLKFNEKLNQNDNKIELLNRTQNRTFVAKSGLIGENAPDTAKGRAQFNVIENSTTDKGSRLVLRWINSDGVEFYKVFELAKDQYDLAVSYRINNKSSEELNVRMFNQLNRDRYVSSEGGSGFGIQAYTGAAYSTEETRYEKYDFDDMDEANLNLKTKAGWVAFLQHYFVTAWIPNQQGINEITSQVLKNKNVSIIRVMQQWVSVGPQATKEISSTLYMGPKEQEQLEQLAEGLDLTVDYGIFWWIGQPLFWLLTFFQSIVVNWGVAIILVTVTVKLLLYPLANAQYRSFAKMRLLQPKLQQLKERYGDDRQKMSMAMMEMYKKEKVNPMGGCLPLIVQMPVFFALYWVLLESYEIRHAPLALWIQDLSAADPYYILPILMGISMWGMQKLQPTAATMDPMQQKIMQFLPVMMTVFFIFFPAGLVLYWLVNNLLSIAQQLYITKKIEREYAAKKA</sequence>
<dbReference type="InterPro" id="IPR001708">
    <property type="entry name" value="YidC/ALB3/OXA1/COX18"/>
</dbReference>
<dbReference type="InterPro" id="IPR047196">
    <property type="entry name" value="YidC_ALB_C"/>
</dbReference>
<dbReference type="HAMAP" id="MF_01810">
    <property type="entry name" value="YidC_type1"/>
    <property type="match status" value="1"/>
</dbReference>
<dbReference type="Pfam" id="PF02096">
    <property type="entry name" value="60KD_IMP"/>
    <property type="match status" value="1"/>
</dbReference>
<evidence type="ECO:0000256" key="9">
    <source>
        <dbReference type="ARBA" id="ARBA00023136"/>
    </source>
</evidence>
<dbReference type="EMBL" id="QGGU01000012">
    <property type="protein sequence ID" value="PWK46772.1"/>
    <property type="molecule type" value="Genomic_DNA"/>
</dbReference>
<keyword evidence="9 13" id="KW-0472">Membrane</keyword>
<dbReference type="GO" id="GO:0051205">
    <property type="term" value="P:protein insertion into membrane"/>
    <property type="evidence" value="ECO:0007669"/>
    <property type="project" value="TreeGrafter"/>
</dbReference>
<feature type="domain" description="Membrane insertase YidC N-terminal" evidence="16">
    <location>
        <begin position="84"/>
        <end position="358"/>
    </location>
</feature>
<dbReference type="InterPro" id="IPR028055">
    <property type="entry name" value="YidC/Oxa/ALB_C"/>
</dbReference>
<evidence type="ECO:0000256" key="3">
    <source>
        <dbReference type="ARBA" id="ARBA00015325"/>
    </source>
</evidence>
<feature type="transmembrane region" description="Helical" evidence="13">
    <location>
        <begin position="475"/>
        <end position="493"/>
    </location>
</feature>
<dbReference type="NCBIfam" id="NF002352">
    <property type="entry name" value="PRK01318.1-3"/>
    <property type="match status" value="1"/>
</dbReference>
<gene>
    <name evidence="13" type="primary">yidC</name>
    <name evidence="17" type="ORF">C8D97_1128</name>
</gene>
<dbReference type="NCBIfam" id="TIGR03593">
    <property type="entry name" value="yidC_nterm"/>
    <property type="match status" value="1"/>
</dbReference>
<evidence type="ECO:0000259" key="15">
    <source>
        <dbReference type="Pfam" id="PF02096"/>
    </source>
</evidence>
<evidence type="ECO:0000256" key="2">
    <source>
        <dbReference type="ARBA" id="ARBA00010527"/>
    </source>
</evidence>
<organism evidence="17 18">
    <name type="scientific">Pleionea mediterranea</name>
    <dbReference type="NCBI Taxonomy" id="523701"/>
    <lineage>
        <taxon>Bacteria</taxon>
        <taxon>Pseudomonadati</taxon>
        <taxon>Pseudomonadota</taxon>
        <taxon>Gammaproteobacteria</taxon>
        <taxon>Oceanospirillales</taxon>
        <taxon>Pleioneaceae</taxon>
        <taxon>Pleionea</taxon>
    </lineage>
</organism>
<comment type="function">
    <text evidence="13">Required for the insertion and/or proper folding and/or complex formation of integral membrane proteins into the membrane. Involved in integration of membrane proteins that insert both dependently and independently of the Sec translocase complex, as well as at least some lipoproteins. Aids folding of multispanning membrane proteins.</text>
</comment>
<dbReference type="CDD" id="cd19961">
    <property type="entry name" value="EcYidC-like_peri"/>
    <property type="match status" value="1"/>
</dbReference>
<evidence type="ECO:0000313" key="17">
    <source>
        <dbReference type="EMBL" id="PWK46772.1"/>
    </source>
</evidence>
<proteinExistence type="inferred from homology"/>
<dbReference type="GO" id="GO:0032977">
    <property type="term" value="F:membrane insertase activity"/>
    <property type="evidence" value="ECO:0007669"/>
    <property type="project" value="InterPro"/>
</dbReference>
<name>A0A316FFC6_9GAMM</name>
<comment type="similarity">
    <text evidence="2 13">Belongs to the OXA1/ALB3/YidC family. Type 1 subfamily.</text>
</comment>
<dbReference type="GO" id="GO:0005886">
    <property type="term" value="C:plasma membrane"/>
    <property type="evidence" value="ECO:0007669"/>
    <property type="project" value="UniProtKB-SubCell"/>
</dbReference>
<dbReference type="Pfam" id="PF14849">
    <property type="entry name" value="YidC_periplas"/>
    <property type="match status" value="1"/>
</dbReference>
<dbReference type="PRINTS" id="PR00701">
    <property type="entry name" value="60KDINNERMP"/>
</dbReference>
<comment type="subunit">
    <text evidence="13">Interacts with the Sec translocase complex via SecD. Specifically interacts with transmembrane segments of nascent integral membrane proteins during membrane integration.</text>
</comment>
<evidence type="ECO:0000256" key="12">
    <source>
        <dbReference type="ARBA" id="ARBA00033342"/>
    </source>
</evidence>
<feature type="transmembrane region" description="Helical" evidence="13">
    <location>
        <begin position="432"/>
        <end position="455"/>
    </location>
</feature>
<reference evidence="17 18" key="1">
    <citation type="submission" date="2018-05" db="EMBL/GenBank/DDBJ databases">
        <title>Genomic Encyclopedia of Type Strains, Phase IV (KMG-IV): sequencing the most valuable type-strain genomes for metagenomic binning, comparative biology and taxonomic classification.</title>
        <authorList>
            <person name="Goeker M."/>
        </authorList>
    </citation>
    <scope>NUCLEOTIDE SEQUENCE [LARGE SCALE GENOMIC DNA]</scope>
    <source>
        <strain evidence="17 18">DSM 25350</strain>
    </source>
</reference>
<evidence type="ECO:0000256" key="10">
    <source>
        <dbReference type="ARBA" id="ARBA00023186"/>
    </source>
</evidence>
<evidence type="ECO:0000256" key="11">
    <source>
        <dbReference type="ARBA" id="ARBA00033245"/>
    </source>
</evidence>
<dbReference type="Gene3D" id="2.70.98.90">
    <property type="match status" value="1"/>
</dbReference>
<dbReference type="InterPro" id="IPR019998">
    <property type="entry name" value="Membr_insert_YidC"/>
</dbReference>
<keyword evidence="8 13" id="KW-1133">Transmembrane helix</keyword>
<dbReference type="PANTHER" id="PTHR12428:SF65">
    <property type="entry name" value="CYTOCHROME C OXIDASE ASSEMBLY PROTEIN COX18, MITOCHONDRIAL"/>
    <property type="match status" value="1"/>
</dbReference>
<comment type="caution">
    <text evidence="17">The sequence shown here is derived from an EMBL/GenBank/DDBJ whole genome shotgun (WGS) entry which is preliminary data.</text>
</comment>
<dbReference type="RefSeq" id="WP_109764647.1">
    <property type="nucleotide sequence ID" value="NZ_QGGU01000012.1"/>
</dbReference>